<dbReference type="eggNOG" id="arCOG04100">
    <property type="taxonomic scope" value="Archaea"/>
</dbReference>
<reference evidence="8 9" key="1">
    <citation type="journal article" date="2004" name="Proc. Natl. Acad. Sci. U.S.A.">
        <title>Genome sequence of Picrophilus torridus and its implications for life around pH 0.</title>
        <authorList>
            <person name="Futterer O."/>
            <person name="Angelov A."/>
            <person name="Liesegang H."/>
            <person name="Gottschalk G."/>
            <person name="Schleper C."/>
            <person name="Schepers B."/>
            <person name="Dock C."/>
            <person name="Antranikian G."/>
            <person name="Liebl W."/>
        </authorList>
    </citation>
    <scope>NUCLEOTIDE SEQUENCE [LARGE SCALE GENOMIC DNA]</scope>
    <source>
        <strain evidence="9">ATCC 700027 / DSM 9790 / JCM 10055 / NBRC 100828</strain>
    </source>
</reference>
<dbReference type="PATRIC" id="fig|263820.9.peg.1515"/>
<dbReference type="OrthoDB" id="24853at2157"/>
<evidence type="ECO:0000256" key="2">
    <source>
        <dbReference type="ARBA" id="ARBA00009347"/>
    </source>
</evidence>
<name>Q6KZ08_PICTO</name>
<organism evidence="8 9">
    <name type="scientific">Picrophilus torridus (strain ATCC 700027 / DSM 9790 / JCM 10055 / NBRC 100828 / KAW 2/3)</name>
    <dbReference type="NCBI Taxonomy" id="1122961"/>
    <lineage>
        <taxon>Archaea</taxon>
        <taxon>Methanobacteriati</taxon>
        <taxon>Thermoplasmatota</taxon>
        <taxon>Thermoplasmata</taxon>
        <taxon>Thermoplasmatales</taxon>
        <taxon>Picrophilaceae</taxon>
        <taxon>Picrophilus</taxon>
    </lineage>
</organism>
<dbReference type="InterPro" id="IPR052904">
    <property type="entry name" value="Acyl-CoA_dehydrogenase-like"/>
</dbReference>
<dbReference type="Pfam" id="PF00441">
    <property type="entry name" value="Acyl-CoA_dh_1"/>
    <property type="match status" value="1"/>
</dbReference>
<evidence type="ECO:0000256" key="1">
    <source>
        <dbReference type="ARBA" id="ARBA00001974"/>
    </source>
</evidence>
<dbReference type="STRING" id="263820.PTO1459"/>
<dbReference type="FunCoup" id="Q6KZ08">
    <property type="interactions" value="20"/>
</dbReference>
<dbReference type="HOGENOM" id="CLU_016513_2_1_2"/>
<comment type="similarity">
    <text evidence="2 5">Belongs to the acyl-CoA dehydrogenase family.</text>
</comment>
<dbReference type="PANTHER" id="PTHR42707">
    <property type="entry name" value="ACYL-COA DEHYDROGENASE"/>
    <property type="match status" value="1"/>
</dbReference>
<evidence type="ECO:0000256" key="3">
    <source>
        <dbReference type="ARBA" id="ARBA00022630"/>
    </source>
</evidence>
<dbReference type="InParanoid" id="Q6KZ08"/>
<evidence type="ECO:0000259" key="7">
    <source>
        <dbReference type="Pfam" id="PF02770"/>
    </source>
</evidence>
<keyword evidence="5 8" id="KW-0560">Oxidoreductase</keyword>
<dbReference type="GeneID" id="2844692"/>
<dbReference type="InterPro" id="IPR006089">
    <property type="entry name" value="Acyl-CoA_DH_CS"/>
</dbReference>
<evidence type="ECO:0000313" key="9">
    <source>
        <dbReference type="Proteomes" id="UP000000438"/>
    </source>
</evidence>
<dbReference type="InterPro" id="IPR009100">
    <property type="entry name" value="AcylCoA_DH/oxidase_NM_dom_sf"/>
</dbReference>
<gene>
    <name evidence="8" type="ordered locus">PTO1459</name>
</gene>
<feature type="domain" description="Acyl-CoA oxidase/dehydrogenase middle" evidence="7">
    <location>
        <begin position="155"/>
        <end position="253"/>
    </location>
</feature>
<dbReference type="RefSeq" id="WP_011178260.1">
    <property type="nucleotide sequence ID" value="NC_005877.1"/>
</dbReference>
<accession>Q6KZ08</accession>
<dbReference type="InterPro" id="IPR036250">
    <property type="entry name" value="AcylCo_DH-like_C"/>
</dbReference>
<proteinExistence type="inferred from homology"/>
<dbReference type="KEGG" id="pto:PTO1459"/>
<feature type="domain" description="Acyl-CoA dehydrogenase/oxidase C-terminal" evidence="6">
    <location>
        <begin position="263"/>
        <end position="417"/>
    </location>
</feature>
<dbReference type="Gene3D" id="1.20.140.10">
    <property type="entry name" value="Butyryl-CoA Dehydrogenase, subunit A, domain 3"/>
    <property type="match status" value="1"/>
</dbReference>
<keyword evidence="3 5" id="KW-0285">Flavoprotein</keyword>
<comment type="cofactor">
    <cofactor evidence="1 5">
        <name>FAD</name>
        <dbReference type="ChEBI" id="CHEBI:57692"/>
    </cofactor>
</comment>
<evidence type="ECO:0000256" key="5">
    <source>
        <dbReference type="RuleBase" id="RU362125"/>
    </source>
</evidence>
<evidence type="ECO:0000259" key="6">
    <source>
        <dbReference type="Pfam" id="PF00441"/>
    </source>
</evidence>
<dbReference type="PROSITE" id="PS00073">
    <property type="entry name" value="ACYL_COA_DH_2"/>
    <property type="match status" value="1"/>
</dbReference>
<dbReference type="Proteomes" id="UP000000438">
    <property type="component" value="Chromosome"/>
</dbReference>
<dbReference type="Pfam" id="PF02770">
    <property type="entry name" value="Acyl-CoA_dh_M"/>
    <property type="match status" value="1"/>
</dbReference>
<dbReference type="PANTHER" id="PTHR42707:SF2">
    <property type="entry name" value="ACD11 DEHYDROGENASE"/>
    <property type="match status" value="1"/>
</dbReference>
<dbReference type="AlphaFoldDB" id="Q6KZ08"/>
<dbReference type="EMBL" id="AE017261">
    <property type="protein sequence ID" value="AAT44044.1"/>
    <property type="molecule type" value="Genomic_DNA"/>
</dbReference>
<dbReference type="PaxDb" id="263820-PTO1459"/>
<dbReference type="InterPro" id="IPR006091">
    <property type="entry name" value="Acyl-CoA_Oxase/DH_mid-dom"/>
</dbReference>
<dbReference type="InterPro" id="IPR009075">
    <property type="entry name" value="AcylCo_DH/oxidase_C"/>
</dbReference>
<evidence type="ECO:0000256" key="4">
    <source>
        <dbReference type="ARBA" id="ARBA00022827"/>
    </source>
</evidence>
<dbReference type="GO" id="GO:0003995">
    <property type="term" value="F:acyl-CoA dehydrogenase activity"/>
    <property type="evidence" value="ECO:0007669"/>
    <property type="project" value="InterPro"/>
</dbReference>
<keyword evidence="4 5" id="KW-0274">FAD</keyword>
<dbReference type="Gene3D" id="2.40.110.20">
    <property type="match status" value="1"/>
</dbReference>
<sequence length="537" mass="60786">MKFDFSNIFLSRGVNYFNDDKTLHSIMKYLNYHDDALADMGLYISSEMIEDSMFIDHYAKPVLKTWGILDNEIEGVWISRDHNSIIERLLDMGVVSRILDKDLMFHFTSGYLISDSGLFCTLTLTGQTVYALKKYSNNLNDFIEHYRNDHWLGATYYTEIQGGSDLGANKTVAVSNGDSFILNGENKYFASDAGLADGAIVTARLNNKPGVKGISVFFVPALKPDGSPNYNIRRLKDKLGTILVPTGEVILNNSIGYMLGNDNNGIYIALEILEISRIDDALAAAGIARKALWESYLYSLERHAFGKAIIEHPLIIRDLIEMQSEVDASTVLSFIAADMFSKVTDEEPPYHDDYHMARAFTHMAKNISSWASDHVTRYAMEIFGGKGFLYDFPVEKFHRDSIVTSLWEGTSNIQALDFLEILIKKKIDKRIISIINDIIKDLSKENADILSSALRRSLENLESMLSSGKTEYFAKDILNTLGHLSALAFTLLISEKTGNMELSISGKIYYYRHFLNSFPYDFDFNSASRILHWMKRI</sequence>
<dbReference type="EC" id="1.3.8.-" evidence="8"/>
<dbReference type="SUPFAM" id="SSF56645">
    <property type="entry name" value="Acyl-CoA dehydrogenase NM domain-like"/>
    <property type="match status" value="1"/>
</dbReference>
<protein>
    <submittedName>
        <fullName evidence="8">Acyl-CoA dehydrogenase</fullName>
        <ecNumber evidence="8">1.3.8.-</ecNumber>
    </submittedName>
</protein>
<evidence type="ECO:0000313" key="8">
    <source>
        <dbReference type="EMBL" id="AAT44044.1"/>
    </source>
</evidence>
<dbReference type="SUPFAM" id="SSF47203">
    <property type="entry name" value="Acyl-CoA dehydrogenase C-terminal domain-like"/>
    <property type="match status" value="1"/>
</dbReference>